<evidence type="ECO:0000256" key="1">
    <source>
        <dbReference type="ARBA" id="ARBA00004123"/>
    </source>
</evidence>
<comment type="caution">
    <text evidence="10">The sequence shown here is derived from an EMBL/GenBank/DDBJ whole genome shotgun (WGS) entry which is preliminary data.</text>
</comment>
<keyword evidence="4 7" id="KW-0863">Zinc-finger</keyword>
<evidence type="ECO:0000259" key="9">
    <source>
        <dbReference type="PROSITE" id="PS50157"/>
    </source>
</evidence>
<feature type="compositionally biased region" description="Low complexity" evidence="8">
    <location>
        <begin position="93"/>
        <end position="107"/>
    </location>
</feature>
<comment type="subcellular location">
    <subcellularLocation>
        <location evidence="1">Nucleus</location>
    </subcellularLocation>
</comment>
<feature type="domain" description="C2H2-type" evidence="9">
    <location>
        <begin position="494"/>
        <end position="521"/>
    </location>
</feature>
<dbReference type="SUPFAM" id="SSF57667">
    <property type="entry name" value="beta-beta-alpha zinc fingers"/>
    <property type="match status" value="1"/>
</dbReference>
<dbReference type="SMART" id="SM00355">
    <property type="entry name" value="ZnF_C2H2"/>
    <property type="match status" value="2"/>
</dbReference>
<keyword evidence="5" id="KW-0862">Zinc</keyword>
<feature type="compositionally biased region" description="Low complexity" evidence="8">
    <location>
        <begin position="115"/>
        <end position="140"/>
    </location>
</feature>
<feature type="region of interest" description="Disordered" evidence="8">
    <location>
        <begin position="93"/>
        <end position="140"/>
    </location>
</feature>
<dbReference type="AlphaFoldDB" id="A0A9P3LWJ6"/>
<dbReference type="PANTHER" id="PTHR24388">
    <property type="entry name" value="ZINC FINGER PROTEIN"/>
    <property type="match status" value="1"/>
</dbReference>
<feature type="domain" description="C2H2-type" evidence="9">
    <location>
        <begin position="522"/>
        <end position="550"/>
    </location>
</feature>
<accession>A0A9P3LWJ6</accession>
<evidence type="ECO:0000256" key="2">
    <source>
        <dbReference type="ARBA" id="ARBA00022723"/>
    </source>
</evidence>
<dbReference type="GO" id="GO:0000978">
    <property type="term" value="F:RNA polymerase II cis-regulatory region sequence-specific DNA binding"/>
    <property type="evidence" value="ECO:0007669"/>
    <property type="project" value="TreeGrafter"/>
</dbReference>
<dbReference type="PROSITE" id="PS00028">
    <property type="entry name" value="ZINC_FINGER_C2H2_1"/>
    <property type="match status" value="2"/>
</dbReference>
<reference evidence="10" key="1">
    <citation type="submission" date="2021-11" db="EMBL/GenBank/DDBJ databases">
        <authorList>
            <person name="Herlambang A."/>
            <person name="Guo Y."/>
            <person name="Takashima Y."/>
            <person name="Nishizawa T."/>
        </authorList>
    </citation>
    <scope>NUCLEOTIDE SEQUENCE</scope>
    <source>
        <strain evidence="10">E1425</strain>
    </source>
</reference>
<dbReference type="EMBL" id="BQFW01000007">
    <property type="protein sequence ID" value="GJJ73119.1"/>
    <property type="molecule type" value="Genomic_DNA"/>
</dbReference>
<dbReference type="Pfam" id="PF00096">
    <property type="entry name" value="zf-C2H2"/>
    <property type="match status" value="2"/>
</dbReference>
<dbReference type="PROSITE" id="PS50157">
    <property type="entry name" value="ZINC_FINGER_C2H2_2"/>
    <property type="match status" value="2"/>
</dbReference>
<gene>
    <name evidence="10" type="ORF">EMPS_05477</name>
</gene>
<keyword evidence="2" id="KW-0479">Metal-binding</keyword>
<keyword evidence="11" id="KW-1185">Reference proteome</keyword>
<organism evidence="10 11">
    <name type="scientific">Entomortierella parvispora</name>
    <dbReference type="NCBI Taxonomy" id="205924"/>
    <lineage>
        <taxon>Eukaryota</taxon>
        <taxon>Fungi</taxon>
        <taxon>Fungi incertae sedis</taxon>
        <taxon>Mucoromycota</taxon>
        <taxon>Mortierellomycotina</taxon>
        <taxon>Mortierellomycetes</taxon>
        <taxon>Mortierellales</taxon>
        <taxon>Mortierellaceae</taxon>
        <taxon>Entomortierella</taxon>
    </lineage>
</organism>
<dbReference type="InterPro" id="IPR036236">
    <property type="entry name" value="Znf_C2H2_sf"/>
</dbReference>
<name>A0A9P3LWJ6_9FUNG</name>
<evidence type="ECO:0000256" key="5">
    <source>
        <dbReference type="ARBA" id="ARBA00022833"/>
    </source>
</evidence>
<evidence type="ECO:0000256" key="8">
    <source>
        <dbReference type="SAM" id="MobiDB-lite"/>
    </source>
</evidence>
<feature type="region of interest" description="Disordered" evidence="8">
    <location>
        <begin position="336"/>
        <end position="417"/>
    </location>
</feature>
<feature type="compositionally biased region" description="Low complexity" evidence="8">
    <location>
        <begin position="342"/>
        <end position="363"/>
    </location>
</feature>
<keyword evidence="6" id="KW-0539">Nucleus</keyword>
<dbReference type="Gene3D" id="3.30.160.60">
    <property type="entry name" value="Classic Zinc Finger"/>
    <property type="match status" value="2"/>
</dbReference>
<dbReference type="GO" id="GO:0000981">
    <property type="term" value="F:DNA-binding transcription factor activity, RNA polymerase II-specific"/>
    <property type="evidence" value="ECO:0007669"/>
    <property type="project" value="TreeGrafter"/>
</dbReference>
<feature type="region of interest" description="Disordered" evidence="8">
    <location>
        <begin position="446"/>
        <end position="468"/>
    </location>
</feature>
<dbReference type="InterPro" id="IPR013087">
    <property type="entry name" value="Znf_C2H2_type"/>
</dbReference>
<dbReference type="PANTHER" id="PTHR24388:SF54">
    <property type="entry name" value="PROTEIN ESCARGOT"/>
    <property type="match status" value="1"/>
</dbReference>
<feature type="compositionally biased region" description="Low complexity" evidence="8">
    <location>
        <begin position="386"/>
        <end position="417"/>
    </location>
</feature>
<evidence type="ECO:0000256" key="4">
    <source>
        <dbReference type="ARBA" id="ARBA00022771"/>
    </source>
</evidence>
<feature type="compositionally biased region" description="Polar residues" evidence="8">
    <location>
        <begin position="364"/>
        <end position="373"/>
    </location>
</feature>
<protein>
    <recommendedName>
        <fullName evidence="9">C2H2-type domain-containing protein</fullName>
    </recommendedName>
</protein>
<evidence type="ECO:0000256" key="3">
    <source>
        <dbReference type="ARBA" id="ARBA00022737"/>
    </source>
</evidence>
<evidence type="ECO:0000313" key="11">
    <source>
        <dbReference type="Proteomes" id="UP000827284"/>
    </source>
</evidence>
<reference evidence="10" key="2">
    <citation type="journal article" date="2022" name="Microbiol. Resour. Announc.">
        <title>Whole-Genome Sequence of Entomortierella parvispora E1425, a Mucoromycotan Fungus Associated with Burkholderiaceae-Related Endosymbiotic Bacteria.</title>
        <authorList>
            <person name="Herlambang A."/>
            <person name="Guo Y."/>
            <person name="Takashima Y."/>
            <person name="Narisawa K."/>
            <person name="Ohta H."/>
            <person name="Nishizawa T."/>
        </authorList>
    </citation>
    <scope>NUCLEOTIDE SEQUENCE</scope>
    <source>
        <strain evidence="10">E1425</strain>
    </source>
</reference>
<dbReference type="GO" id="GO:0008270">
    <property type="term" value="F:zinc ion binding"/>
    <property type="evidence" value="ECO:0007669"/>
    <property type="project" value="UniProtKB-KW"/>
</dbReference>
<dbReference type="Proteomes" id="UP000827284">
    <property type="component" value="Unassembled WGS sequence"/>
</dbReference>
<sequence length="565" mass="62664">MELFDVPMPTIFPSGLSSSASTPSNAIASLSTLSPVTATTTSSEEAIRLTTAALMEFGHSQSLPSEHDMLLMQQNYHQQFQLQQLQRIQQLQHQYQHQHQQQQQQQNHHNHNQFHHQQQQQQTLQQQQQQQQQNQQQLQDQMAQIGLGTPPTSPLGCSFLQGTPVSVILHPSETTMSPTASTSLADQLHLCEQSLQQDSTLFNHSSSQDQTSQMPLFSGSELPIKSEQESPELSTIDRAAASHSTTTTTTAEASPEGYPYAFFDEDLDQGYDHAQSLRGYLSEDEYWSGQASTSFPLHMSASSPSLRTAVRSRPKSMVLTSAATFPLGHSAPYSSPFHRDPLPSSSLSSSPSSPALPLADSASVSKVAQQSRSTMRHDRRRSSPGAAPSYPTFPSPAFSSSSSSVSSSSAPSSSHSMSVFGAGHHPSFPQHSRHYSYSLSSSSSAFSLAHSHPSPYAYPQQQQQQQQRSQIYMQQQNLQHLLDPEMVPEITDNHVCPVCQRRFTRPFNLRSHIMTHTTARPFPCDECHWKFTRQHDLLRHKRAKHPGSVPPLVAKSPKIKIESDL</sequence>
<proteinExistence type="predicted"/>
<evidence type="ECO:0000313" key="10">
    <source>
        <dbReference type="EMBL" id="GJJ73119.1"/>
    </source>
</evidence>
<evidence type="ECO:0000256" key="6">
    <source>
        <dbReference type="ARBA" id="ARBA00023242"/>
    </source>
</evidence>
<dbReference type="InterPro" id="IPR050527">
    <property type="entry name" value="Snail/Krueppel_Znf"/>
</dbReference>
<keyword evidence="3" id="KW-0677">Repeat</keyword>
<dbReference type="GO" id="GO:0005634">
    <property type="term" value="C:nucleus"/>
    <property type="evidence" value="ECO:0007669"/>
    <property type="project" value="UniProtKB-SubCell"/>
</dbReference>
<evidence type="ECO:0000256" key="7">
    <source>
        <dbReference type="PROSITE-ProRule" id="PRU00042"/>
    </source>
</evidence>
<dbReference type="OrthoDB" id="4748970at2759"/>